<dbReference type="PROSITE" id="PS00662">
    <property type="entry name" value="T2SP_E"/>
    <property type="match status" value="1"/>
</dbReference>
<sequence length="362" mass="39894">MNSHSYTQQFETLLACMLAQGASDMHGSVNVAPVLRIQGDLVEQVQLPVLEKHTLLGMAEAILSVEQFEHLTHQRSCDLGYSNQNGERFRLNFYFERGNLAFAARALNNAFCTFEELGLPAQLAVIAGQKDGLVLVTGTTGSGKSTTLASMINKINEERACHILTIEDPIEFVHTNKKAVVHQREVGEDVLSFADAIRSAMREDPDVMLLGEMRDLETMHAAITAAETGHLVFATLHTNDAVGVIDRLVGMFPGDLQNTVRQQLSMSLRAVVTQTLVQSADGVGRIPVNEILMVNPAVSNLIREQNSSQIRSVMETGRAQGNQTLEYALALRVKSKLITREKALQLTSRKEQFENALKVLNR</sequence>
<dbReference type="Pfam" id="PF00437">
    <property type="entry name" value="T2SSE"/>
    <property type="match status" value="1"/>
</dbReference>
<dbReference type="InterPro" id="IPR050921">
    <property type="entry name" value="T4SS_GSP_E_ATPase"/>
</dbReference>
<dbReference type="PANTHER" id="PTHR30486">
    <property type="entry name" value="TWITCHING MOTILITY PROTEIN PILT"/>
    <property type="match status" value="1"/>
</dbReference>
<evidence type="ECO:0000313" key="4">
    <source>
        <dbReference type="Proteomes" id="UP001449225"/>
    </source>
</evidence>
<dbReference type="InterPro" id="IPR003593">
    <property type="entry name" value="AAA+_ATPase"/>
</dbReference>
<name>A0ABU9TNC8_9GAMM</name>
<protein>
    <submittedName>
        <fullName evidence="3">PilT/PilU family type 4a pilus ATPase</fullName>
    </submittedName>
</protein>
<dbReference type="Gene3D" id="3.30.450.90">
    <property type="match status" value="1"/>
</dbReference>
<reference evidence="3 4" key="1">
    <citation type="submission" date="2024-03" db="EMBL/GenBank/DDBJ databases">
        <title>Community enrichment and isolation of bacterial strains for fucoidan degradation.</title>
        <authorList>
            <person name="Sichert A."/>
        </authorList>
    </citation>
    <scope>NUCLEOTIDE SEQUENCE [LARGE SCALE GENOMIC DNA]</scope>
    <source>
        <strain evidence="3 4">AS76</strain>
    </source>
</reference>
<dbReference type="RefSeq" id="WP_075109475.1">
    <property type="nucleotide sequence ID" value="NZ_CAXBCE010000016.1"/>
</dbReference>
<proteinExistence type="inferred from homology"/>
<dbReference type="NCBIfam" id="TIGR01420">
    <property type="entry name" value="pilT_fam"/>
    <property type="match status" value="1"/>
</dbReference>
<comment type="caution">
    <text evidence="3">The sequence shown here is derived from an EMBL/GenBank/DDBJ whole genome shotgun (WGS) entry which is preliminary data.</text>
</comment>
<gene>
    <name evidence="3" type="ORF">WNY58_02390</name>
</gene>
<dbReference type="SMART" id="SM00382">
    <property type="entry name" value="AAA"/>
    <property type="match status" value="1"/>
</dbReference>
<dbReference type="Proteomes" id="UP001449225">
    <property type="component" value="Unassembled WGS sequence"/>
</dbReference>
<feature type="domain" description="Bacterial type II secretion system protein E" evidence="2">
    <location>
        <begin position="201"/>
        <end position="215"/>
    </location>
</feature>
<dbReference type="CDD" id="cd01131">
    <property type="entry name" value="PilT"/>
    <property type="match status" value="1"/>
</dbReference>
<dbReference type="InterPro" id="IPR001482">
    <property type="entry name" value="T2SS/T4SS_dom"/>
</dbReference>
<comment type="similarity">
    <text evidence="1">Belongs to the GSP E family.</text>
</comment>
<dbReference type="InterPro" id="IPR027417">
    <property type="entry name" value="P-loop_NTPase"/>
</dbReference>
<evidence type="ECO:0000259" key="2">
    <source>
        <dbReference type="PROSITE" id="PS00662"/>
    </source>
</evidence>
<evidence type="ECO:0000313" key="3">
    <source>
        <dbReference type="EMBL" id="MEM5535232.1"/>
    </source>
</evidence>
<evidence type="ECO:0000256" key="1">
    <source>
        <dbReference type="ARBA" id="ARBA00006611"/>
    </source>
</evidence>
<organism evidence="3 4">
    <name type="scientific">Neptuniibacter pectenicola</name>
    <dbReference type="NCBI Taxonomy" id="1806669"/>
    <lineage>
        <taxon>Bacteria</taxon>
        <taxon>Pseudomonadati</taxon>
        <taxon>Pseudomonadota</taxon>
        <taxon>Gammaproteobacteria</taxon>
        <taxon>Oceanospirillales</taxon>
        <taxon>Oceanospirillaceae</taxon>
        <taxon>Neptuniibacter</taxon>
    </lineage>
</organism>
<dbReference type="Gene3D" id="3.40.50.300">
    <property type="entry name" value="P-loop containing nucleotide triphosphate hydrolases"/>
    <property type="match status" value="1"/>
</dbReference>
<keyword evidence="4" id="KW-1185">Reference proteome</keyword>
<dbReference type="InterPro" id="IPR006321">
    <property type="entry name" value="PilT/PilU"/>
</dbReference>
<accession>A0ABU9TNC8</accession>
<dbReference type="SUPFAM" id="SSF52540">
    <property type="entry name" value="P-loop containing nucleoside triphosphate hydrolases"/>
    <property type="match status" value="1"/>
</dbReference>
<dbReference type="EMBL" id="JBBMRA010000001">
    <property type="protein sequence ID" value="MEM5535232.1"/>
    <property type="molecule type" value="Genomic_DNA"/>
</dbReference>